<feature type="compositionally biased region" description="Basic and acidic residues" evidence="2">
    <location>
        <begin position="970"/>
        <end position="979"/>
    </location>
</feature>
<evidence type="ECO:0000313" key="4">
    <source>
        <dbReference type="Proteomes" id="UP000242913"/>
    </source>
</evidence>
<feature type="compositionally biased region" description="Low complexity" evidence="2">
    <location>
        <begin position="822"/>
        <end position="838"/>
    </location>
</feature>
<feature type="region of interest" description="Disordered" evidence="2">
    <location>
        <begin position="259"/>
        <end position="287"/>
    </location>
</feature>
<feature type="compositionally biased region" description="Polar residues" evidence="2">
    <location>
        <begin position="552"/>
        <end position="564"/>
    </location>
</feature>
<feature type="compositionally biased region" description="Polar residues" evidence="2">
    <location>
        <begin position="637"/>
        <end position="650"/>
    </location>
</feature>
<feature type="compositionally biased region" description="Basic and acidic residues" evidence="2">
    <location>
        <begin position="719"/>
        <end position="744"/>
    </location>
</feature>
<dbReference type="Gene3D" id="2.30.29.30">
    <property type="entry name" value="Pleckstrin-homology domain (PH domain)/Phosphotyrosine-binding domain (PTB)"/>
    <property type="match status" value="1"/>
</dbReference>
<dbReference type="InterPro" id="IPR011993">
    <property type="entry name" value="PH-like_dom_sf"/>
</dbReference>
<keyword evidence="4" id="KW-1185">Reference proteome</keyword>
<feature type="compositionally biased region" description="Polar residues" evidence="2">
    <location>
        <begin position="764"/>
        <end position="776"/>
    </location>
</feature>
<feature type="region of interest" description="Disordered" evidence="2">
    <location>
        <begin position="704"/>
        <end position="777"/>
    </location>
</feature>
<gene>
    <name evidence="3" type="ORF">X798_04695</name>
</gene>
<evidence type="ECO:0000256" key="1">
    <source>
        <dbReference type="SAM" id="Coils"/>
    </source>
</evidence>
<feature type="region of interest" description="Disordered" evidence="2">
    <location>
        <begin position="935"/>
        <end position="979"/>
    </location>
</feature>
<dbReference type="EMBL" id="KZ270010">
    <property type="protein sequence ID" value="OZC08342.1"/>
    <property type="molecule type" value="Genomic_DNA"/>
</dbReference>
<dbReference type="Proteomes" id="UP000242913">
    <property type="component" value="Unassembled WGS sequence"/>
</dbReference>
<feature type="compositionally biased region" description="Basic and acidic residues" evidence="2">
    <location>
        <begin position="565"/>
        <end position="576"/>
    </location>
</feature>
<dbReference type="AlphaFoldDB" id="A0A238BSY4"/>
<name>A0A238BSY4_9BILA</name>
<organism evidence="3 4">
    <name type="scientific">Onchocerca flexuosa</name>
    <dbReference type="NCBI Taxonomy" id="387005"/>
    <lineage>
        <taxon>Eukaryota</taxon>
        <taxon>Metazoa</taxon>
        <taxon>Ecdysozoa</taxon>
        <taxon>Nematoda</taxon>
        <taxon>Chromadorea</taxon>
        <taxon>Rhabditida</taxon>
        <taxon>Spirurina</taxon>
        <taxon>Spiruromorpha</taxon>
        <taxon>Filarioidea</taxon>
        <taxon>Onchocercidae</taxon>
        <taxon>Onchocerca</taxon>
    </lineage>
</organism>
<proteinExistence type="predicted"/>
<evidence type="ECO:0000313" key="3">
    <source>
        <dbReference type="EMBL" id="OZC08342.1"/>
    </source>
</evidence>
<feature type="region of interest" description="Disordered" evidence="2">
    <location>
        <begin position="187"/>
        <end position="222"/>
    </location>
</feature>
<feature type="coiled-coil region" evidence="1">
    <location>
        <begin position="410"/>
        <end position="479"/>
    </location>
</feature>
<reference evidence="3 4" key="1">
    <citation type="submission" date="2015-12" db="EMBL/GenBank/DDBJ databases">
        <title>Draft genome of the nematode, Onchocerca flexuosa.</title>
        <authorList>
            <person name="Mitreva M."/>
        </authorList>
    </citation>
    <scope>NUCLEOTIDE SEQUENCE [LARGE SCALE GENOMIC DNA]</scope>
    <source>
        <strain evidence="3">Red Deer</strain>
    </source>
</reference>
<feature type="region of interest" description="Disordered" evidence="2">
    <location>
        <begin position="819"/>
        <end position="853"/>
    </location>
</feature>
<protein>
    <submittedName>
        <fullName evidence="3">Uncharacterized protein</fullName>
    </submittedName>
</protein>
<feature type="compositionally biased region" description="Polar residues" evidence="2">
    <location>
        <begin position="947"/>
        <end position="968"/>
    </location>
</feature>
<accession>A0A238BSY4</accession>
<sequence>MSRFSETDKDDKVLSEEQRFYYLRLMAKPSSGKYEPIKIKFVRWEPPSPQQESPVTDDDLESQAMRVVRTIGQAFEVCHKVAQEQMQEKYQEDSENGYNAKNKSVYHFFYEIPSCLIQCELICMIERKLNTFSTENAKKSDDDDVNARDVELQQMIPRNKKERHKFFNINDKIDNLIDSLTSIEGEPTELEEKLAKVSEASRSPSPEDEQPSALATSTTPLYMQKHHSIFGTRKGSESISNPSNTVEATIFATTITQASSSGEAQKLPSTSALQTPQPALTSGNPTVITGDPLPFVSGSSTLPHSMTWGPHVTSGQFQSIQTLDQRGLPTVPYYPIPVMAPSVSMPYGLSSPYLLSPYSTLPLPRNTSEQQSSTTNPNIPGSPLEGQDLTNYQLSLSLDQYNQHLIRSQLDQAQQTAQVASCQVQLLRDQLTSETTARIEAQSRTHQLLNANRELLEQVQSLVLRLQSLETRLAEEIQEQITQPSTSRGKSETATLLMKAPGSMPTAPLTASSPEQFKNEAKVPGPPPVDPSKPYQLQSLADIRAGSLPPQGIQSKATSSTKNLRTSDDLEIRTEPESGAEDTTDYSSSDQYEKVPFPSIPENPLPGLHLNILMSNPQVIPNLPSYISAQSTSSDGFNYLNYPTRSQNPEISKDDEEQQNPSSSSRRVKERQGVLKGETQFKRMSFNPKFREIKVRKDVEAGGSITMESIDESQATSKKSSDKQKEMSRDESIDSVRKKSERLQRTTSMKPGISETSEEFELQNRPNSPSRKSLFSSEIERLEPASLHLATAMYPARKLEAQITTKTPLLKKISQDIKEEIPTPSSPSSSRQQQQSTPLIGNGPVSSSISGRPLANHIGALNEKEKSRKTSNTGSSQILILQEALKHGLASTKQQLMQTSETLDGMRNLRYMESEKQKLSDPKVLAKLTKLPTFMSRMDSSEKKQESSTIPGTSLKSPNGSSTVSGQNLEGRKGDTGVL</sequence>
<evidence type="ECO:0000256" key="2">
    <source>
        <dbReference type="SAM" id="MobiDB-lite"/>
    </source>
</evidence>
<keyword evidence="1" id="KW-0175">Coiled coil</keyword>
<dbReference type="OrthoDB" id="10030336at2759"/>
<feature type="region of interest" description="Disordered" evidence="2">
    <location>
        <begin position="361"/>
        <end position="388"/>
    </location>
</feature>
<feature type="region of interest" description="Disordered" evidence="2">
    <location>
        <begin position="637"/>
        <end position="682"/>
    </location>
</feature>
<feature type="compositionally biased region" description="Polar residues" evidence="2">
    <location>
        <begin position="365"/>
        <end position="379"/>
    </location>
</feature>
<feature type="region of interest" description="Disordered" evidence="2">
    <location>
        <begin position="546"/>
        <end position="597"/>
    </location>
</feature>